<dbReference type="RefSeq" id="WP_014810948.1">
    <property type="nucleotide sequence ID" value="NC_018025.1"/>
</dbReference>
<dbReference type="Proteomes" id="UP000006055">
    <property type="component" value="Chromosome"/>
</dbReference>
<reference evidence="4" key="1">
    <citation type="submission" date="2012-06" db="EMBL/GenBank/DDBJ databases">
        <title>Complete sequence of chromosome of Desulfomonile tiedjei DSM 6799.</title>
        <authorList>
            <person name="Lucas S."/>
            <person name="Copeland A."/>
            <person name="Lapidus A."/>
            <person name="Glavina del Rio T."/>
            <person name="Dalin E."/>
            <person name="Tice H."/>
            <person name="Bruce D."/>
            <person name="Goodwin L."/>
            <person name="Pitluck S."/>
            <person name="Peters L."/>
            <person name="Ovchinnikova G."/>
            <person name="Zeytun A."/>
            <person name="Lu M."/>
            <person name="Kyrpides N."/>
            <person name="Mavromatis K."/>
            <person name="Ivanova N."/>
            <person name="Brettin T."/>
            <person name="Detter J.C."/>
            <person name="Han C."/>
            <person name="Larimer F."/>
            <person name="Land M."/>
            <person name="Hauser L."/>
            <person name="Markowitz V."/>
            <person name="Cheng J.-F."/>
            <person name="Hugenholtz P."/>
            <person name="Woyke T."/>
            <person name="Wu D."/>
            <person name="Spring S."/>
            <person name="Schroeder M."/>
            <person name="Brambilla E."/>
            <person name="Klenk H.-P."/>
            <person name="Eisen J.A."/>
        </authorList>
    </citation>
    <scope>NUCLEOTIDE SEQUENCE [LARGE SCALE GENOMIC DNA]</scope>
    <source>
        <strain evidence="4">ATCC 49306 / DSM 6799 / DCB-1</strain>
    </source>
</reference>
<proteinExistence type="predicted"/>
<evidence type="ECO:0000256" key="1">
    <source>
        <dbReference type="SAM" id="Phobius"/>
    </source>
</evidence>
<dbReference type="InterPro" id="IPR036178">
    <property type="entry name" value="Formintransfe-cycloase-like_sf"/>
</dbReference>
<dbReference type="Pfam" id="PF04961">
    <property type="entry name" value="FTCD_C"/>
    <property type="match status" value="1"/>
</dbReference>
<dbReference type="GO" id="GO:0016787">
    <property type="term" value="F:hydrolase activity"/>
    <property type="evidence" value="ECO:0007669"/>
    <property type="project" value="UniProtKB-KW"/>
</dbReference>
<dbReference type="EMBL" id="CP003360">
    <property type="protein sequence ID" value="AFM25811.1"/>
    <property type="molecule type" value="Genomic_DNA"/>
</dbReference>
<keyword evidence="4" id="KW-1185">Reference proteome</keyword>
<dbReference type="KEGG" id="dti:Desti_3150"/>
<feature type="transmembrane region" description="Helical" evidence="1">
    <location>
        <begin position="12"/>
        <end position="32"/>
    </location>
</feature>
<keyword evidence="1" id="KW-1133">Transmembrane helix</keyword>
<dbReference type="HOGENOM" id="CLU_1309579_0_0_7"/>
<accession>I4C8C0</accession>
<sequence>MEFLEEIADLNPLPAGGAAAAYTANLGIALLYKVLIMEINRKGLDPAPQATLRIAQKEIERLHYALKKMTRDDPQCYLRFREALKSGDNERSKNAFGEVLTCSLEVIEKASDGLEWVRRLSKFSSLKLLPHLRISAELLAAGIAGTAHVARDNVKLIESPGDQQDYLDRLESVYELGMAKKKEILETL</sequence>
<evidence type="ECO:0000313" key="3">
    <source>
        <dbReference type="EMBL" id="AFM25811.1"/>
    </source>
</evidence>
<dbReference type="AlphaFoldDB" id="I4C8C0"/>
<protein>
    <submittedName>
        <fullName evidence="3">Methenyl tetrahydrofolate cyclohydrolase</fullName>
    </submittedName>
</protein>
<keyword evidence="1" id="KW-0472">Membrane</keyword>
<keyword evidence="1" id="KW-0812">Transmembrane</keyword>
<evidence type="ECO:0000259" key="2">
    <source>
        <dbReference type="Pfam" id="PF04961"/>
    </source>
</evidence>
<keyword evidence="3" id="KW-0378">Hydrolase</keyword>
<name>I4C8C0_DESTA</name>
<dbReference type="eggNOG" id="COG3404">
    <property type="taxonomic scope" value="Bacteria"/>
</dbReference>
<feature type="domain" description="Cyclodeaminase/cyclohydrolase" evidence="2">
    <location>
        <begin position="2"/>
        <end position="162"/>
    </location>
</feature>
<dbReference type="SUPFAM" id="SSF101262">
    <property type="entry name" value="Methenyltetrahydrofolate cyclohydrolase-like"/>
    <property type="match status" value="1"/>
</dbReference>
<dbReference type="InterPro" id="IPR007044">
    <property type="entry name" value="Cyclodeamin/CycHdrlase"/>
</dbReference>
<organism evidence="3 4">
    <name type="scientific">Desulfomonile tiedjei (strain ATCC 49306 / DSM 6799 / DCB-1)</name>
    <dbReference type="NCBI Taxonomy" id="706587"/>
    <lineage>
        <taxon>Bacteria</taxon>
        <taxon>Pseudomonadati</taxon>
        <taxon>Thermodesulfobacteriota</taxon>
        <taxon>Desulfomonilia</taxon>
        <taxon>Desulfomonilales</taxon>
        <taxon>Desulfomonilaceae</taxon>
        <taxon>Desulfomonile</taxon>
    </lineage>
</organism>
<dbReference type="Gene3D" id="1.20.120.680">
    <property type="entry name" value="Formiminotetrahydrofolate cyclodeaminase monomer, up-and-down helical bundle"/>
    <property type="match status" value="1"/>
</dbReference>
<gene>
    <name evidence="3" type="ordered locus">Desti_3150</name>
</gene>
<dbReference type="STRING" id="706587.Desti_3150"/>
<evidence type="ECO:0000313" key="4">
    <source>
        <dbReference type="Proteomes" id="UP000006055"/>
    </source>
</evidence>